<evidence type="ECO:0000313" key="2">
    <source>
        <dbReference type="EMBL" id="EFH83149.1"/>
    </source>
</evidence>
<keyword evidence="3" id="KW-1185">Reference proteome</keyword>
<name>D6TXV2_KTERA</name>
<dbReference type="RefSeq" id="WP_007913639.1">
    <property type="nucleotide sequence ID" value="NZ_ADVG01000003.1"/>
</dbReference>
<dbReference type="AlphaFoldDB" id="D6TXV2"/>
<dbReference type="eggNOG" id="ENOG5033BY0">
    <property type="taxonomic scope" value="Bacteria"/>
</dbReference>
<organism evidence="2 3">
    <name type="scientific">Ktedonobacter racemifer DSM 44963</name>
    <dbReference type="NCBI Taxonomy" id="485913"/>
    <lineage>
        <taxon>Bacteria</taxon>
        <taxon>Bacillati</taxon>
        <taxon>Chloroflexota</taxon>
        <taxon>Ktedonobacteria</taxon>
        <taxon>Ktedonobacterales</taxon>
        <taxon>Ktedonobacteraceae</taxon>
        <taxon>Ktedonobacter</taxon>
    </lineage>
</organism>
<dbReference type="Pfam" id="PF18899">
    <property type="entry name" value="DUF5655"/>
    <property type="match status" value="1"/>
</dbReference>
<gene>
    <name evidence="2" type="ORF">Krac_4084</name>
</gene>
<dbReference type="InParanoid" id="D6TXV2"/>
<comment type="caution">
    <text evidence="2">The sequence shown here is derived from an EMBL/GenBank/DDBJ whole genome shotgun (WGS) entry which is preliminary data.</text>
</comment>
<dbReference type="EMBL" id="ADVG01000003">
    <property type="protein sequence ID" value="EFH83149.1"/>
    <property type="molecule type" value="Genomic_DNA"/>
</dbReference>
<evidence type="ECO:0000313" key="3">
    <source>
        <dbReference type="Proteomes" id="UP000004508"/>
    </source>
</evidence>
<proteinExistence type="predicted"/>
<evidence type="ECO:0000259" key="1">
    <source>
        <dbReference type="Pfam" id="PF18899"/>
    </source>
</evidence>
<protein>
    <recommendedName>
        <fullName evidence="1">DUF5655 domain-containing protein</fullName>
    </recommendedName>
</protein>
<dbReference type="Proteomes" id="UP000004508">
    <property type="component" value="Unassembled WGS sequence"/>
</dbReference>
<reference evidence="2 3" key="1">
    <citation type="journal article" date="2011" name="Stand. Genomic Sci.">
        <title>Non-contiguous finished genome sequence and contextual data of the filamentous soil bacterium Ktedonobacter racemifer type strain (SOSP1-21).</title>
        <authorList>
            <person name="Chang Y.J."/>
            <person name="Land M."/>
            <person name="Hauser L."/>
            <person name="Chertkov O."/>
            <person name="Del Rio T.G."/>
            <person name="Nolan M."/>
            <person name="Copeland A."/>
            <person name="Tice H."/>
            <person name="Cheng J.F."/>
            <person name="Lucas S."/>
            <person name="Han C."/>
            <person name="Goodwin L."/>
            <person name="Pitluck S."/>
            <person name="Ivanova N."/>
            <person name="Ovchinikova G."/>
            <person name="Pati A."/>
            <person name="Chen A."/>
            <person name="Palaniappan K."/>
            <person name="Mavromatis K."/>
            <person name="Liolios K."/>
            <person name="Brettin T."/>
            <person name="Fiebig A."/>
            <person name="Rohde M."/>
            <person name="Abt B."/>
            <person name="Goker M."/>
            <person name="Detter J.C."/>
            <person name="Woyke T."/>
            <person name="Bristow J."/>
            <person name="Eisen J.A."/>
            <person name="Markowitz V."/>
            <person name="Hugenholtz P."/>
            <person name="Kyrpides N.C."/>
            <person name="Klenk H.P."/>
            <person name="Lapidus A."/>
        </authorList>
    </citation>
    <scope>NUCLEOTIDE SEQUENCE [LARGE SCALE GENOMIC DNA]</scope>
    <source>
        <strain evidence="3">DSM 44963</strain>
    </source>
</reference>
<feature type="domain" description="DUF5655" evidence="1">
    <location>
        <begin position="2"/>
        <end position="107"/>
    </location>
</feature>
<sequence length="136" mass="15375">MTISGRDPAVVALFHAFAQAVADAGPFTYSPIKAQVGFQGQQRIFAGVRLTKRGLEGYLDLPRRVESARFRRVSPYTHRLFVHHFVLTSADQLDAEFLGWIKEAYQVGQGLPQMKTRLGRGALEFHENKCGWSLRR</sequence>
<accession>D6TXV2</accession>
<dbReference type="InterPro" id="IPR043714">
    <property type="entry name" value="DUF5655"/>
</dbReference>